<dbReference type="PANTHER" id="PTHR43045">
    <property type="entry name" value="SHIKIMATE TRANSPORTER"/>
    <property type="match status" value="1"/>
</dbReference>
<feature type="transmembrane region" description="Helical" evidence="7">
    <location>
        <begin position="316"/>
        <end position="334"/>
    </location>
</feature>
<feature type="transmembrane region" description="Helical" evidence="7">
    <location>
        <begin position="407"/>
        <end position="428"/>
    </location>
</feature>
<dbReference type="InterPro" id="IPR005828">
    <property type="entry name" value="MFS_sugar_transport-like"/>
</dbReference>
<evidence type="ECO:0000259" key="8">
    <source>
        <dbReference type="PROSITE" id="PS50850"/>
    </source>
</evidence>
<feature type="transmembrane region" description="Helical" evidence="7">
    <location>
        <begin position="193"/>
        <end position="212"/>
    </location>
</feature>
<comment type="caution">
    <text evidence="9">The sequence shown here is derived from an EMBL/GenBank/DDBJ whole genome shotgun (WGS) entry which is preliminary data.</text>
</comment>
<feature type="transmembrane region" description="Helical" evidence="7">
    <location>
        <begin position="93"/>
        <end position="114"/>
    </location>
</feature>
<keyword evidence="2" id="KW-0813">Transport</keyword>
<feature type="transmembrane region" description="Helical" evidence="7">
    <location>
        <begin position="120"/>
        <end position="147"/>
    </location>
</feature>
<keyword evidence="10" id="KW-1185">Reference proteome</keyword>
<feature type="transmembrane region" description="Helical" evidence="7">
    <location>
        <begin position="340"/>
        <end position="359"/>
    </location>
</feature>
<dbReference type="PROSITE" id="PS00216">
    <property type="entry name" value="SUGAR_TRANSPORT_1"/>
    <property type="match status" value="1"/>
</dbReference>
<dbReference type="InterPro" id="IPR005829">
    <property type="entry name" value="Sugar_transporter_CS"/>
</dbReference>
<feature type="domain" description="Major facilitator superfamily (MFS) profile" evidence="8">
    <location>
        <begin position="19"/>
        <end position="433"/>
    </location>
</feature>
<dbReference type="GO" id="GO:0022857">
    <property type="term" value="F:transmembrane transporter activity"/>
    <property type="evidence" value="ECO:0007669"/>
    <property type="project" value="InterPro"/>
</dbReference>
<dbReference type="AlphaFoldDB" id="A0A1E3RA94"/>
<feature type="transmembrane region" description="Helical" evidence="7">
    <location>
        <begin position="57"/>
        <end position="81"/>
    </location>
</feature>
<keyword evidence="4 7" id="KW-0812">Transmembrane</keyword>
<evidence type="ECO:0000256" key="3">
    <source>
        <dbReference type="ARBA" id="ARBA00022475"/>
    </source>
</evidence>
<keyword evidence="6 7" id="KW-0472">Membrane</keyword>
<evidence type="ECO:0000256" key="7">
    <source>
        <dbReference type="SAM" id="Phobius"/>
    </source>
</evidence>
<feature type="transmembrane region" description="Helical" evidence="7">
    <location>
        <begin position="380"/>
        <end position="401"/>
    </location>
</feature>
<evidence type="ECO:0000256" key="2">
    <source>
        <dbReference type="ARBA" id="ARBA00022448"/>
    </source>
</evidence>
<name>A0A1E3RA94_MYCFV</name>
<proteinExistence type="predicted"/>
<dbReference type="EMBL" id="MIHA01000028">
    <property type="protein sequence ID" value="ODQ86845.1"/>
    <property type="molecule type" value="Genomic_DNA"/>
</dbReference>
<evidence type="ECO:0000256" key="6">
    <source>
        <dbReference type="ARBA" id="ARBA00023136"/>
    </source>
</evidence>
<dbReference type="Gene3D" id="1.20.1250.20">
    <property type="entry name" value="MFS general substrate transporter like domains"/>
    <property type="match status" value="2"/>
</dbReference>
<keyword evidence="5 7" id="KW-1133">Transmembrane helix</keyword>
<dbReference type="GO" id="GO:0005886">
    <property type="term" value="C:plasma membrane"/>
    <property type="evidence" value="ECO:0007669"/>
    <property type="project" value="UniProtKB-SubCell"/>
</dbReference>
<gene>
    <name evidence="9" type="ORF">BHQ18_26045</name>
</gene>
<dbReference type="InterPro" id="IPR011701">
    <property type="entry name" value="MFS"/>
</dbReference>
<keyword evidence="3" id="KW-1003">Cell membrane</keyword>
<dbReference type="RefSeq" id="WP_069416552.1">
    <property type="nucleotide sequence ID" value="NZ_JACKUL010000040.1"/>
</dbReference>
<accession>A0A1E3RA94</accession>
<dbReference type="Pfam" id="PF07690">
    <property type="entry name" value="MFS_1"/>
    <property type="match status" value="1"/>
</dbReference>
<evidence type="ECO:0000256" key="4">
    <source>
        <dbReference type="ARBA" id="ARBA00022692"/>
    </source>
</evidence>
<dbReference type="PROSITE" id="PS50850">
    <property type="entry name" value="MFS"/>
    <property type="match status" value="1"/>
</dbReference>
<dbReference type="CDD" id="cd17369">
    <property type="entry name" value="MFS_ShiA_like"/>
    <property type="match status" value="1"/>
</dbReference>
<dbReference type="STRING" id="1776.BHQ18_26045"/>
<protein>
    <submittedName>
        <fullName evidence="9">MFS transporter</fullName>
    </submittedName>
</protein>
<dbReference type="Proteomes" id="UP000094053">
    <property type="component" value="Unassembled WGS sequence"/>
</dbReference>
<evidence type="ECO:0000313" key="9">
    <source>
        <dbReference type="EMBL" id="ODQ86845.1"/>
    </source>
</evidence>
<dbReference type="InterPro" id="IPR020846">
    <property type="entry name" value="MFS_dom"/>
</dbReference>
<sequence>MSVTNESSGGPITTGLKRVVVASMAGTVVEWYEFFLYATAATLVFNKVFFAEGTSEASGLIAALLTYAVGFVARPLGGIVFGHFGDKYGRKKLLQFAILLVGAVTFLMGCLPTYNQIGVWAPILLVVLRFLQGFAVGGEWGGAVLLVAEHSPNDKRAFWASWPQAAVPVGNMLATVVLLVLTGVLPEAAFMSWGWRVAFWLSAVVVLIGYYIRTKVTDAPIFVAAQEEVERTKAVSYGVFEVLRRYPRGVFTAMGLRFAENIMYYLVVTFSIVYLKTHVGADTSDILWWLLAAHAVHFVVIPQVGRLSDKFGRRPVYIAGAVLAGTWGFFAFPMMNSGSYLLIMAAIILGLIIHALMYSPQPAIMAEMFPTRMRYSGVSLGYQVTSIVAGSLAPAIATWLLDKFDSAIPIALYLAGAAAITLVAALFCRETKGLDLQTLDVADREHLARTGAV</sequence>
<dbReference type="InterPro" id="IPR036259">
    <property type="entry name" value="MFS_trans_sf"/>
</dbReference>
<dbReference type="PROSITE" id="PS00217">
    <property type="entry name" value="SUGAR_TRANSPORT_2"/>
    <property type="match status" value="1"/>
</dbReference>
<dbReference type="PANTHER" id="PTHR43045:SF1">
    <property type="entry name" value="SHIKIMATE TRANSPORTER"/>
    <property type="match status" value="1"/>
</dbReference>
<feature type="transmembrane region" description="Helical" evidence="7">
    <location>
        <begin position="159"/>
        <end position="181"/>
    </location>
</feature>
<dbReference type="SUPFAM" id="SSF103473">
    <property type="entry name" value="MFS general substrate transporter"/>
    <property type="match status" value="1"/>
</dbReference>
<evidence type="ECO:0000313" key="10">
    <source>
        <dbReference type="Proteomes" id="UP000094053"/>
    </source>
</evidence>
<dbReference type="OrthoDB" id="8953821at2"/>
<feature type="transmembrane region" description="Helical" evidence="7">
    <location>
        <begin position="286"/>
        <end position="304"/>
    </location>
</feature>
<organism evidence="9 10">
    <name type="scientific">Mycolicibacterium flavescens</name>
    <name type="common">Mycobacterium flavescens</name>
    <dbReference type="NCBI Taxonomy" id="1776"/>
    <lineage>
        <taxon>Bacteria</taxon>
        <taxon>Bacillati</taxon>
        <taxon>Actinomycetota</taxon>
        <taxon>Actinomycetes</taxon>
        <taxon>Mycobacteriales</taxon>
        <taxon>Mycobacteriaceae</taxon>
        <taxon>Mycolicibacterium</taxon>
    </lineage>
</organism>
<feature type="transmembrane region" description="Helical" evidence="7">
    <location>
        <begin position="254"/>
        <end position="274"/>
    </location>
</feature>
<reference evidence="10" key="1">
    <citation type="submission" date="2016-09" db="EMBL/GenBank/DDBJ databases">
        <authorList>
            <person name="Greninger A.L."/>
            <person name="Jerome K.R."/>
            <person name="Mcnair B."/>
            <person name="Wallis C."/>
            <person name="Fang F."/>
        </authorList>
    </citation>
    <scope>NUCLEOTIDE SEQUENCE [LARGE SCALE GENOMIC DNA]</scope>
    <source>
        <strain evidence="10">M6</strain>
    </source>
</reference>
<comment type="subcellular location">
    <subcellularLocation>
        <location evidence="1">Cell membrane</location>
        <topology evidence="1">Multi-pass membrane protein</topology>
    </subcellularLocation>
</comment>
<evidence type="ECO:0000256" key="1">
    <source>
        <dbReference type="ARBA" id="ARBA00004651"/>
    </source>
</evidence>
<dbReference type="Pfam" id="PF00083">
    <property type="entry name" value="Sugar_tr"/>
    <property type="match status" value="1"/>
</dbReference>
<evidence type="ECO:0000256" key="5">
    <source>
        <dbReference type="ARBA" id="ARBA00022989"/>
    </source>
</evidence>